<dbReference type="GO" id="GO:0038023">
    <property type="term" value="F:signaling receptor activity"/>
    <property type="evidence" value="ECO:0007669"/>
    <property type="project" value="TreeGrafter"/>
</dbReference>
<feature type="chain" id="PRO_5018596008" evidence="3">
    <location>
        <begin position="24"/>
        <end position="187"/>
    </location>
</feature>
<feature type="repeat" description="TNFR-Cys" evidence="1">
    <location>
        <begin position="64"/>
        <end position="103"/>
    </location>
</feature>
<dbReference type="GeneTree" id="ENSGT00940000166327"/>
<keyword evidence="6" id="KW-1185">Reference proteome</keyword>
<dbReference type="AlphaFoldDB" id="A0A3Q0RJY3"/>
<evidence type="ECO:0000256" key="3">
    <source>
        <dbReference type="SAM" id="SignalP"/>
    </source>
</evidence>
<proteinExistence type="predicted"/>
<reference evidence="5" key="1">
    <citation type="submission" date="2025-08" db="UniProtKB">
        <authorList>
            <consortium name="Ensembl"/>
        </authorList>
    </citation>
    <scope>IDENTIFICATION</scope>
</reference>
<feature type="compositionally biased region" description="Polar residues" evidence="2">
    <location>
        <begin position="172"/>
        <end position="187"/>
    </location>
</feature>
<accession>A0A3Q0RJY3</accession>
<dbReference type="SMART" id="SM00208">
    <property type="entry name" value="TNFR"/>
    <property type="match status" value="1"/>
</dbReference>
<reference evidence="5" key="2">
    <citation type="submission" date="2025-09" db="UniProtKB">
        <authorList>
            <consortium name="Ensembl"/>
        </authorList>
    </citation>
    <scope>IDENTIFICATION</scope>
</reference>
<evidence type="ECO:0000256" key="1">
    <source>
        <dbReference type="PROSITE-ProRule" id="PRU00206"/>
    </source>
</evidence>
<evidence type="ECO:0000313" key="5">
    <source>
        <dbReference type="Ensembl" id="ENSACIP00000012534.1"/>
    </source>
</evidence>
<keyword evidence="1" id="KW-1015">Disulfide bond</keyword>
<feature type="region of interest" description="Disordered" evidence="2">
    <location>
        <begin position="150"/>
        <end position="187"/>
    </location>
</feature>
<sequence>ADGSMDLIAWLVVLFLSIQCSVGQVNTGCLKWTQKGSNVCCDICHPGNHLVKDCGPDPRELCKPCQPGRYTVKPKEYSCVTCTQCVGAQVLIKNCTATTDTKCGCKEGLTCGNAQCSFCVEECAKGFEPTADRSCRKCPNGTFNDKVHQKCKPWRKKKKTSTKPPPIRPPTGNFSCISGQRTATPES</sequence>
<dbReference type="PANTHER" id="PTHR47139:SF4">
    <property type="entry name" value="TUMOR NECROSIS FACTOR RECEPTOR SUPERFAMILY MEMBER 9 ISOFORM X1-RELATED"/>
    <property type="match status" value="1"/>
</dbReference>
<dbReference type="PROSITE" id="PS50050">
    <property type="entry name" value="TNFR_NGFR_2"/>
    <property type="match status" value="1"/>
</dbReference>
<dbReference type="Ensembl" id="ENSACIT00000012885.1">
    <property type="protein sequence ID" value="ENSACIP00000012534.1"/>
    <property type="gene ID" value="ENSACIG00000009783.1"/>
</dbReference>
<protein>
    <submittedName>
        <fullName evidence="5">Tumor necrosis factor receptor superfamily, member 9a</fullName>
    </submittedName>
</protein>
<dbReference type="Gene3D" id="2.10.50.10">
    <property type="entry name" value="Tumor Necrosis Factor Receptor, subunit A, domain 2"/>
    <property type="match status" value="2"/>
</dbReference>
<dbReference type="SUPFAM" id="SSF57586">
    <property type="entry name" value="TNF receptor-like"/>
    <property type="match status" value="2"/>
</dbReference>
<dbReference type="InterPro" id="IPR001368">
    <property type="entry name" value="TNFR/NGFR_Cys_rich_reg"/>
</dbReference>
<evidence type="ECO:0000259" key="4">
    <source>
        <dbReference type="PROSITE" id="PS50050"/>
    </source>
</evidence>
<dbReference type="PANTHER" id="PTHR47139">
    <property type="entry name" value="TUMOR NECROSIS FACTOR RECEPTOR SUPERFAMILY MEMBER 9"/>
    <property type="match status" value="1"/>
</dbReference>
<dbReference type="OMA" id="KPWSTNI"/>
<feature type="signal peptide" evidence="3">
    <location>
        <begin position="1"/>
        <end position="23"/>
    </location>
</feature>
<feature type="compositionally biased region" description="Basic residues" evidence="2">
    <location>
        <begin position="150"/>
        <end position="161"/>
    </location>
</feature>
<evidence type="ECO:0000313" key="6">
    <source>
        <dbReference type="Proteomes" id="UP000261340"/>
    </source>
</evidence>
<organism evidence="5 6">
    <name type="scientific">Amphilophus citrinellus</name>
    <name type="common">Midas cichlid</name>
    <name type="synonym">Cichlasoma citrinellum</name>
    <dbReference type="NCBI Taxonomy" id="61819"/>
    <lineage>
        <taxon>Eukaryota</taxon>
        <taxon>Metazoa</taxon>
        <taxon>Chordata</taxon>
        <taxon>Craniata</taxon>
        <taxon>Vertebrata</taxon>
        <taxon>Euteleostomi</taxon>
        <taxon>Actinopterygii</taxon>
        <taxon>Neopterygii</taxon>
        <taxon>Teleostei</taxon>
        <taxon>Neoteleostei</taxon>
        <taxon>Acanthomorphata</taxon>
        <taxon>Ovalentaria</taxon>
        <taxon>Cichlomorphae</taxon>
        <taxon>Cichliformes</taxon>
        <taxon>Cichlidae</taxon>
        <taxon>New World cichlids</taxon>
        <taxon>Cichlasomatinae</taxon>
        <taxon>Heroini</taxon>
        <taxon>Amphilophus</taxon>
    </lineage>
</organism>
<keyword evidence="3" id="KW-0732">Signal</keyword>
<evidence type="ECO:0000256" key="2">
    <source>
        <dbReference type="SAM" id="MobiDB-lite"/>
    </source>
</evidence>
<dbReference type="Pfam" id="PF00020">
    <property type="entry name" value="TNFR_c6"/>
    <property type="match status" value="1"/>
</dbReference>
<feature type="domain" description="TNFR-Cys" evidence="4">
    <location>
        <begin position="64"/>
        <end position="103"/>
    </location>
</feature>
<feature type="disulfide bond" evidence="1">
    <location>
        <begin position="82"/>
        <end position="95"/>
    </location>
</feature>
<comment type="caution">
    <text evidence="1">Lacks conserved residue(s) required for the propagation of feature annotation.</text>
</comment>
<name>A0A3Q0RJY3_AMPCI</name>
<feature type="disulfide bond" evidence="1">
    <location>
        <begin position="85"/>
        <end position="103"/>
    </location>
</feature>
<dbReference type="STRING" id="61819.ENSACIP00000012534"/>
<dbReference type="Proteomes" id="UP000261340">
    <property type="component" value="Unplaced"/>
</dbReference>
<dbReference type="GO" id="GO:0042127">
    <property type="term" value="P:regulation of cell population proliferation"/>
    <property type="evidence" value="ECO:0007669"/>
    <property type="project" value="TreeGrafter"/>
</dbReference>